<proteinExistence type="predicted"/>
<keyword evidence="1" id="KW-0378">Hydrolase</keyword>
<protein>
    <submittedName>
        <fullName evidence="1">HNH endonuclease</fullName>
    </submittedName>
</protein>
<evidence type="ECO:0000313" key="2">
    <source>
        <dbReference type="Proteomes" id="UP001348369"/>
    </source>
</evidence>
<dbReference type="Proteomes" id="UP001348369">
    <property type="component" value="Chromosome"/>
</dbReference>
<reference evidence="1" key="1">
    <citation type="submission" date="2022-10" db="EMBL/GenBank/DDBJ databases">
        <title>The complete genomes of actinobacterial strains from the NBC collection.</title>
        <authorList>
            <person name="Joergensen T.S."/>
            <person name="Alvarez Arevalo M."/>
            <person name="Sterndorff E.B."/>
            <person name="Faurdal D."/>
            <person name="Vuksanovic O."/>
            <person name="Mourched A.-S."/>
            <person name="Charusanti P."/>
            <person name="Shaw S."/>
            <person name="Blin K."/>
            <person name="Weber T."/>
        </authorList>
    </citation>
    <scope>NUCLEOTIDE SEQUENCE</scope>
    <source>
        <strain evidence="1">NBC 01771</strain>
    </source>
</reference>
<keyword evidence="2" id="KW-1185">Reference proteome</keyword>
<keyword evidence="1" id="KW-0540">Nuclease</keyword>
<organism evidence="1 2">
    <name type="scientific">Streptomyces scopuliridis</name>
    <dbReference type="NCBI Taxonomy" id="452529"/>
    <lineage>
        <taxon>Bacteria</taxon>
        <taxon>Bacillati</taxon>
        <taxon>Actinomycetota</taxon>
        <taxon>Actinomycetes</taxon>
        <taxon>Kitasatosporales</taxon>
        <taxon>Streptomycetaceae</taxon>
        <taxon>Streptomyces</taxon>
    </lineage>
</organism>
<gene>
    <name evidence="1" type="ORF">OG835_25025</name>
</gene>
<evidence type="ECO:0000313" key="1">
    <source>
        <dbReference type="EMBL" id="WSB99933.1"/>
    </source>
</evidence>
<keyword evidence="1" id="KW-0255">Endonuclease</keyword>
<sequence length="53" mass="5881">MNDFPASGVDVDHVRPLSLGGEDVDGNVQVLCRRCHGLKTRTEFEAVRGRELK</sequence>
<dbReference type="EMBL" id="CP109109">
    <property type="protein sequence ID" value="WSB99933.1"/>
    <property type="molecule type" value="Genomic_DNA"/>
</dbReference>
<name>A0ACD4ZPM2_9ACTN</name>
<accession>A0ACD4ZPM2</accession>